<dbReference type="Proteomes" id="UP001595699">
    <property type="component" value="Unassembled WGS sequence"/>
</dbReference>
<dbReference type="RefSeq" id="WP_205117415.1">
    <property type="nucleotide sequence ID" value="NZ_JAFBCM010000001.1"/>
</dbReference>
<feature type="region of interest" description="Disordered" evidence="1">
    <location>
        <begin position="206"/>
        <end position="226"/>
    </location>
</feature>
<accession>A0ABV7Y9C5</accession>
<comment type="caution">
    <text evidence="3">The sequence shown here is derived from an EMBL/GenBank/DDBJ whole genome shotgun (WGS) entry which is preliminary data.</text>
</comment>
<keyword evidence="2" id="KW-0472">Membrane</keyword>
<keyword evidence="2" id="KW-0812">Transmembrane</keyword>
<keyword evidence="4" id="KW-1185">Reference proteome</keyword>
<gene>
    <name evidence="3" type="ORF">ACFOUW_10155</name>
</gene>
<dbReference type="EMBL" id="JBHRZH010000006">
    <property type="protein sequence ID" value="MFC3761202.1"/>
    <property type="molecule type" value="Genomic_DNA"/>
</dbReference>
<feature type="region of interest" description="Disordered" evidence="1">
    <location>
        <begin position="61"/>
        <end position="81"/>
    </location>
</feature>
<sequence>MNLADLRAELAHRAEDPEAGVDLLPGVQRKIRTTRRNRRVAGSAVVVVALVAVAVGVLPDLTRDSSPEPAKSPSPGPTEDYVAEGVRFPLHLEGATLQKAFVGNPGQTQTTFEWTPGADALTVAGVCSADNPDDSVLEITIDGLAVSSTACSGRELHGSSTYSADSGLWTIARPGRASTVTLRVETLDGKLVGDRAAVMGVGLYTPAPAEQDPMPRRTPPASPDDYVNDGFRYRSQVGGRSLVGARIGAPAQNTLAFEFTPSSKQVRVAPFCHGDGTQSVKVSINGVESEYFHGCHLERREVGGLAVSAGMAGEGWPGVKVGQPNTVTVRLVDGRGKTVAGRARIGVGVYQDGEKRRLVAGDSSVEIETLVDYRGYDYRLVDVRTAVADAQKRLTIPTPADTPFVVGYGSAGIGEFGELQLVGLKHQATSDTDVDGFLLQGQWPHPAGEASLRFVQGEPKTGMTYIAIYEPVR</sequence>
<feature type="transmembrane region" description="Helical" evidence="2">
    <location>
        <begin position="40"/>
        <end position="58"/>
    </location>
</feature>
<keyword evidence="2" id="KW-1133">Transmembrane helix</keyword>
<reference evidence="4" key="1">
    <citation type="journal article" date="2019" name="Int. J. Syst. Evol. Microbiol.">
        <title>The Global Catalogue of Microorganisms (GCM) 10K type strain sequencing project: providing services to taxonomists for standard genome sequencing and annotation.</title>
        <authorList>
            <consortium name="The Broad Institute Genomics Platform"/>
            <consortium name="The Broad Institute Genome Sequencing Center for Infectious Disease"/>
            <person name="Wu L."/>
            <person name="Ma J."/>
        </authorList>
    </citation>
    <scope>NUCLEOTIDE SEQUENCE [LARGE SCALE GENOMIC DNA]</scope>
    <source>
        <strain evidence="4">CGMCC 4.7241</strain>
    </source>
</reference>
<protein>
    <submittedName>
        <fullName evidence="3">Uncharacterized protein</fullName>
    </submittedName>
</protein>
<evidence type="ECO:0000256" key="1">
    <source>
        <dbReference type="SAM" id="MobiDB-lite"/>
    </source>
</evidence>
<evidence type="ECO:0000313" key="4">
    <source>
        <dbReference type="Proteomes" id="UP001595699"/>
    </source>
</evidence>
<evidence type="ECO:0000256" key="2">
    <source>
        <dbReference type="SAM" id="Phobius"/>
    </source>
</evidence>
<organism evidence="3 4">
    <name type="scientific">Tenggerimyces flavus</name>
    <dbReference type="NCBI Taxonomy" id="1708749"/>
    <lineage>
        <taxon>Bacteria</taxon>
        <taxon>Bacillati</taxon>
        <taxon>Actinomycetota</taxon>
        <taxon>Actinomycetes</taxon>
        <taxon>Propionibacteriales</taxon>
        <taxon>Nocardioidaceae</taxon>
        <taxon>Tenggerimyces</taxon>
    </lineage>
</organism>
<evidence type="ECO:0000313" key="3">
    <source>
        <dbReference type="EMBL" id="MFC3761202.1"/>
    </source>
</evidence>
<name>A0ABV7Y9C5_9ACTN</name>
<proteinExistence type="predicted"/>